<gene>
    <name evidence="9" type="primary">flpA</name>
    <name evidence="10" type="ORF">P186_1532</name>
</gene>
<feature type="binding site" evidence="9">
    <location>
        <begin position="91"/>
        <end position="92"/>
    </location>
    <ligand>
        <name>S-adenosyl-L-methionine</name>
        <dbReference type="ChEBI" id="CHEBI:59789"/>
    </ligand>
</feature>
<dbReference type="InterPro" id="IPR000692">
    <property type="entry name" value="Fibrillarin"/>
</dbReference>
<comment type="similarity">
    <text evidence="1 9">Belongs to the methyltransferase superfamily. Fibrillarin family.</text>
</comment>
<evidence type="ECO:0000256" key="9">
    <source>
        <dbReference type="HAMAP-Rule" id="MF_00351"/>
    </source>
</evidence>
<feature type="binding site" evidence="9">
    <location>
        <begin position="110"/>
        <end position="111"/>
    </location>
    <ligand>
        <name>S-adenosyl-L-methionine</name>
        <dbReference type="ChEBI" id="CHEBI:59789"/>
    </ligand>
</feature>
<comment type="function">
    <text evidence="7 9">Involved in pre-rRNA and tRNA processing. Utilizes the methyl donor S-adenosyl-L-methionine to catalyze the site-specific 2'-hydroxyl methylation of ribose moieties in rRNA and tRNA. Site specificity is provided by a guide RNA that base pairs with the substrate. Methylation occurs at a characteristic distance from the sequence involved in base pairing with the guide RNA.</text>
</comment>
<dbReference type="GeneID" id="11595792"/>
<dbReference type="NCBIfam" id="NF003276">
    <property type="entry name" value="PRK04266.1-2"/>
    <property type="match status" value="1"/>
</dbReference>
<dbReference type="InterPro" id="IPR020813">
    <property type="entry name" value="Fibrillarin_CS"/>
</dbReference>
<dbReference type="Pfam" id="PF01269">
    <property type="entry name" value="Fibrillarin"/>
    <property type="match status" value="1"/>
</dbReference>
<dbReference type="InterPro" id="IPR029063">
    <property type="entry name" value="SAM-dependent_MTases_sf"/>
</dbReference>
<name>G7VFE5_9CREN</name>
<dbReference type="OrthoDB" id="6244at2157"/>
<dbReference type="RefSeq" id="WP_014288777.1">
    <property type="nucleotide sequence ID" value="NC_016645.1"/>
</dbReference>
<dbReference type="KEGG" id="pyr:P186_1532"/>
<dbReference type="EC" id="2.1.1.-" evidence="9"/>
<dbReference type="EMBL" id="CP003098">
    <property type="protein sequence ID" value="AET32951.1"/>
    <property type="molecule type" value="Genomic_DNA"/>
</dbReference>
<evidence type="ECO:0000256" key="6">
    <source>
        <dbReference type="ARBA" id="ARBA00022884"/>
    </source>
</evidence>
<feature type="binding site" evidence="9">
    <location>
        <begin position="157"/>
        <end position="160"/>
    </location>
    <ligand>
        <name>S-adenosyl-L-methionine</name>
        <dbReference type="ChEBI" id="CHEBI:59789"/>
    </ligand>
</feature>
<evidence type="ECO:0000256" key="3">
    <source>
        <dbReference type="ARBA" id="ARBA00022603"/>
    </source>
</evidence>
<organism evidence="10 11">
    <name type="scientific">Pyrobaculum ferrireducens</name>
    <dbReference type="NCBI Taxonomy" id="1104324"/>
    <lineage>
        <taxon>Archaea</taxon>
        <taxon>Thermoproteota</taxon>
        <taxon>Thermoprotei</taxon>
        <taxon>Thermoproteales</taxon>
        <taxon>Thermoproteaceae</taxon>
        <taxon>Pyrobaculum</taxon>
    </lineage>
</organism>
<keyword evidence="6 9" id="KW-0694">RNA-binding</keyword>
<keyword evidence="4 9" id="KW-0808">Transferase</keyword>
<evidence type="ECO:0000256" key="1">
    <source>
        <dbReference type="ARBA" id="ARBA00010632"/>
    </source>
</evidence>
<dbReference type="Gene3D" id="3.30.200.20">
    <property type="entry name" value="Phosphorylase Kinase, domain 1"/>
    <property type="match status" value="1"/>
</dbReference>
<sequence>MSIEVVDVRPHERHYGVYIVKFEDGTERIATVNLTPGKRVYGERLIKWGGLEYREWNPYRSKLAAAILNGLKFVPIAEGTQILYLGAASGTTPSHMSDIVGERGLIYSVEFSPRVFREFMEKLVDQGRRNVIPILGDARFPYQYAHYVKGVDVVYIDVAQPAQAKILADNADYFLKPGGHVMLVIKAMSIDVTAPATETFKQEINTLKERGFDILETVHLEPYDTAHAMVIAKKKS</sequence>
<evidence type="ECO:0000256" key="7">
    <source>
        <dbReference type="ARBA" id="ARBA00057806"/>
    </source>
</evidence>
<protein>
    <recommendedName>
        <fullName evidence="9">Fibrillarin-like rRNA/tRNA 2'-O-methyltransferase</fullName>
        <ecNumber evidence="9">2.1.1.-</ecNumber>
    </recommendedName>
</protein>
<dbReference type="Gene3D" id="3.40.50.150">
    <property type="entry name" value="Vaccinia Virus protein VP39"/>
    <property type="match status" value="1"/>
</dbReference>
<accession>G7VFE5</accession>
<dbReference type="PANTHER" id="PTHR10335">
    <property type="entry name" value="RRNA 2-O-METHYLTRANSFERASE FIBRILLARIN"/>
    <property type="match status" value="1"/>
</dbReference>
<dbReference type="NCBIfam" id="NF003277">
    <property type="entry name" value="PRK04266.1-3"/>
    <property type="match status" value="1"/>
</dbReference>
<proteinExistence type="inferred from homology"/>
<dbReference type="SUPFAM" id="SSF53335">
    <property type="entry name" value="S-adenosyl-L-methionine-dependent methyltransferases"/>
    <property type="match status" value="1"/>
</dbReference>
<dbReference type="PIRSF" id="PIRSF006540">
    <property type="entry name" value="Nop17p"/>
    <property type="match status" value="1"/>
</dbReference>
<dbReference type="STRING" id="1104324.P186_1532"/>
<dbReference type="NCBIfam" id="NF003275">
    <property type="entry name" value="PRK04266.1-1"/>
    <property type="match status" value="1"/>
</dbReference>
<keyword evidence="2 9" id="KW-0698">rRNA processing</keyword>
<evidence type="ECO:0000256" key="5">
    <source>
        <dbReference type="ARBA" id="ARBA00022694"/>
    </source>
</evidence>
<dbReference type="FunFam" id="3.30.200.20:FF:000613">
    <property type="entry name" value="Fibrillarin-like rRNA/tRNA 2'-O-methyltransferase"/>
    <property type="match status" value="1"/>
</dbReference>
<dbReference type="PROSITE" id="PS00566">
    <property type="entry name" value="FIBRILLARIN"/>
    <property type="match status" value="1"/>
</dbReference>
<dbReference type="eggNOG" id="arCOG00078">
    <property type="taxonomic scope" value="Archaea"/>
</dbReference>
<dbReference type="PANTHER" id="PTHR10335:SF17">
    <property type="entry name" value="FIBRILLARIN"/>
    <property type="match status" value="1"/>
</dbReference>
<dbReference type="PRINTS" id="PR00052">
    <property type="entry name" value="FIBRILLARIN"/>
</dbReference>
<keyword evidence="11" id="KW-1185">Reference proteome</keyword>
<dbReference type="GO" id="GO:0008649">
    <property type="term" value="F:rRNA methyltransferase activity"/>
    <property type="evidence" value="ECO:0007669"/>
    <property type="project" value="TreeGrafter"/>
</dbReference>
<evidence type="ECO:0000256" key="4">
    <source>
        <dbReference type="ARBA" id="ARBA00022679"/>
    </source>
</evidence>
<evidence type="ECO:0000256" key="8">
    <source>
        <dbReference type="ARBA" id="ARBA00063440"/>
    </source>
</evidence>
<reference evidence="10 11" key="1">
    <citation type="journal article" date="2012" name="J. Bacteriol.">
        <title>Complete genome sequence of strain 1860, a crenarchaeon of the genus pyrobaculum able to grow with various electron acceptors.</title>
        <authorList>
            <person name="Mardanov A.V."/>
            <person name="Gumerov V.M."/>
            <person name="Slobodkina G.B."/>
            <person name="Beletsky A.V."/>
            <person name="Bonch-Osmolovskaya E.A."/>
            <person name="Ravin N.V."/>
            <person name="Skryabin K.G."/>
        </authorList>
    </citation>
    <scope>NUCLEOTIDE SEQUENCE [LARGE SCALE GENOMIC DNA]</scope>
    <source>
        <strain evidence="10 11">1860</strain>
    </source>
</reference>
<dbReference type="HAMAP" id="MF_00351">
    <property type="entry name" value="RNA_methyltransf_FlpA"/>
    <property type="match status" value="1"/>
</dbReference>
<keyword evidence="5 9" id="KW-0819">tRNA processing</keyword>
<dbReference type="HOGENOM" id="CLU_059055_2_0_2"/>
<feature type="binding site" evidence="9">
    <location>
        <begin position="137"/>
        <end position="138"/>
    </location>
    <ligand>
        <name>S-adenosyl-L-methionine</name>
        <dbReference type="ChEBI" id="CHEBI:59789"/>
    </ligand>
</feature>
<evidence type="ECO:0000313" key="11">
    <source>
        <dbReference type="Proteomes" id="UP000005867"/>
    </source>
</evidence>
<comment type="subunit">
    <text evidence="8">Interacts with nop5. Component of box C/D small ribonucleoprotein (sRNP) particles that contain rpl7ae, FlpA and nop5, plus a guide RNA. These sRNP particles form homodimers, giving rise to an asymmetric holoenzyme.</text>
</comment>
<evidence type="ECO:0000313" key="10">
    <source>
        <dbReference type="EMBL" id="AET32951.1"/>
    </source>
</evidence>
<keyword evidence="3 9" id="KW-0489">Methyltransferase</keyword>
<dbReference type="GO" id="GO:1990259">
    <property type="term" value="F:histone H2AQ104 methyltransferase activity"/>
    <property type="evidence" value="ECO:0007669"/>
    <property type="project" value="TreeGrafter"/>
</dbReference>
<evidence type="ECO:0000256" key="2">
    <source>
        <dbReference type="ARBA" id="ARBA00022552"/>
    </source>
</evidence>
<dbReference type="GO" id="GO:0000494">
    <property type="term" value="P:box C/D sno(s)RNA 3'-end processing"/>
    <property type="evidence" value="ECO:0007669"/>
    <property type="project" value="TreeGrafter"/>
</dbReference>
<dbReference type="GO" id="GO:0008033">
    <property type="term" value="P:tRNA processing"/>
    <property type="evidence" value="ECO:0007669"/>
    <property type="project" value="UniProtKB-UniRule"/>
</dbReference>
<dbReference type="GO" id="GO:0003723">
    <property type="term" value="F:RNA binding"/>
    <property type="evidence" value="ECO:0007669"/>
    <property type="project" value="UniProtKB-UniRule"/>
</dbReference>
<dbReference type="Proteomes" id="UP000005867">
    <property type="component" value="Chromosome"/>
</dbReference>
<dbReference type="AlphaFoldDB" id="G7VFE5"/>
<dbReference type="CDD" id="cd02440">
    <property type="entry name" value="AdoMet_MTases"/>
    <property type="match status" value="1"/>
</dbReference>
<dbReference type="SMART" id="SM01206">
    <property type="entry name" value="Fibrillarin"/>
    <property type="match status" value="1"/>
</dbReference>